<dbReference type="CDD" id="cd06171">
    <property type="entry name" value="Sigma70_r4"/>
    <property type="match status" value="1"/>
</dbReference>
<evidence type="ECO:0000313" key="10">
    <source>
        <dbReference type="Proteomes" id="UP000238413"/>
    </source>
</evidence>
<keyword evidence="4" id="KW-0731">Sigma factor</keyword>
<evidence type="ECO:0000259" key="8">
    <source>
        <dbReference type="Pfam" id="PF08281"/>
    </source>
</evidence>
<dbReference type="SUPFAM" id="SSF54427">
    <property type="entry name" value="NTF2-like"/>
    <property type="match status" value="1"/>
</dbReference>
<protein>
    <submittedName>
        <fullName evidence="9">RNA polymerase sigma-70 factor</fullName>
    </submittedName>
</protein>
<dbReference type="PANTHER" id="PTHR30173">
    <property type="entry name" value="SIGMA 19 FACTOR"/>
    <property type="match status" value="1"/>
</dbReference>
<evidence type="ECO:0000259" key="7">
    <source>
        <dbReference type="Pfam" id="PF04542"/>
    </source>
</evidence>
<evidence type="ECO:0000313" key="9">
    <source>
        <dbReference type="EMBL" id="AVH61664.1"/>
    </source>
</evidence>
<dbReference type="Gene3D" id="1.10.1740.10">
    <property type="match status" value="1"/>
</dbReference>
<dbReference type="InterPro" id="IPR013324">
    <property type="entry name" value="RNA_pol_sigma_r3/r4-like"/>
</dbReference>
<reference evidence="9 10" key="1">
    <citation type="submission" date="2018-02" db="EMBL/GenBank/DDBJ databases">
        <title>Complete genome sequence of Streptomyces dengpaensis, the producer of angucyclines.</title>
        <authorList>
            <person name="Yumei L."/>
        </authorList>
    </citation>
    <scope>NUCLEOTIDE SEQUENCE [LARGE SCALE GENOMIC DNA]</scope>
    <source>
        <strain evidence="9 10">XZHG99</strain>
    </source>
</reference>
<evidence type="ECO:0000256" key="6">
    <source>
        <dbReference type="SAM" id="MobiDB-lite"/>
    </source>
</evidence>
<dbReference type="Pfam" id="PF08281">
    <property type="entry name" value="Sigma70_r4_2"/>
    <property type="match status" value="1"/>
</dbReference>
<evidence type="ECO:0000256" key="2">
    <source>
        <dbReference type="ARBA" id="ARBA00011344"/>
    </source>
</evidence>
<dbReference type="InterPro" id="IPR013249">
    <property type="entry name" value="RNA_pol_sigma70_r4_t2"/>
</dbReference>
<evidence type="ECO:0000256" key="4">
    <source>
        <dbReference type="ARBA" id="ARBA00023082"/>
    </source>
</evidence>
<proteinExistence type="inferred from homology"/>
<dbReference type="Pfam" id="PF04542">
    <property type="entry name" value="Sigma70_r2"/>
    <property type="match status" value="1"/>
</dbReference>
<dbReference type="NCBIfam" id="TIGR02937">
    <property type="entry name" value="sigma70-ECF"/>
    <property type="match status" value="1"/>
</dbReference>
<dbReference type="InterPro" id="IPR052704">
    <property type="entry name" value="ECF_Sigma-70_Domain"/>
</dbReference>
<comment type="similarity">
    <text evidence="1">Belongs to the sigma-70 factor family. ECF subfamily.</text>
</comment>
<name>A0ABN5IEM6_9ACTN</name>
<evidence type="ECO:0000256" key="1">
    <source>
        <dbReference type="ARBA" id="ARBA00010641"/>
    </source>
</evidence>
<dbReference type="Gene3D" id="1.10.10.10">
    <property type="entry name" value="Winged helix-like DNA-binding domain superfamily/Winged helix DNA-binding domain"/>
    <property type="match status" value="1"/>
</dbReference>
<keyword evidence="10" id="KW-1185">Reference proteome</keyword>
<keyword evidence="3" id="KW-0805">Transcription regulation</keyword>
<feature type="domain" description="RNA polymerase sigma factor 70 region 4 type 2" evidence="8">
    <location>
        <begin position="116"/>
        <end position="167"/>
    </location>
</feature>
<dbReference type="InterPro" id="IPR032710">
    <property type="entry name" value="NTF2-like_dom_sf"/>
</dbReference>
<dbReference type="SUPFAM" id="SSF88659">
    <property type="entry name" value="Sigma3 and sigma4 domains of RNA polymerase sigma factors"/>
    <property type="match status" value="1"/>
</dbReference>
<dbReference type="PANTHER" id="PTHR30173:SF36">
    <property type="entry name" value="ECF RNA POLYMERASE SIGMA FACTOR SIGJ"/>
    <property type="match status" value="1"/>
</dbReference>
<evidence type="ECO:0000256" key="5">
    <source>
        <dbReference type="ARBA" id="ARBA00023163"/>
    </source>
</evidence>
<dbReference type="InterPro" id="IPR036388">
    <property type="entry name" value="WH-like_DNA-bd_sf"/>
</dbReference>
<evidence type="ECO:0000256" key="3">
    <source>
        <dbReference type="ARBA" id="ARBA00023015"/>
    </source>
</evidence>
<comment type="subunit">
    <text evidence="2">Interacts transiently with the RNA polymerase catalytic core formed by RpoA, RpoB, RpoC and RpoZ (2 alpha, 1 beta, 1 beta' and 1 omega subunit) to form the RNA polymerase holoenzyme that can initiate transcription.</text>
</comment>
<dbReference type="InterPro" id="IPR013325">
    <property type="entry name" value="RNA_pol_sigma_r2"/>
</dbReference>
<dbReference type="InterPro" id="IPR014284">
    <property type="entry name" value="RNA_pol_sigma-70_dom"/>
</dbReference>
<sequence length="358" mass="39130">MCLETRPTQSTLDQAVSGFVEVRPRLFGIAYRVLGSAVEAEDVVQEVWLRWQKTDRSAVVSPVAYLSSTTTRLAINVAQSARVRRETYIGPWLPEPIDTSTDPEVGAQRGEALELALLLVLEKLNPNERAAYVLREAFDYDYAEIAEILHLSPVNVRKIVSRARKHLSAEQRETVDTAEHRRLLEAFVLAARTGNVASLEALLTPDAVSLSDGNGIRGTARIPVLGRARVAKLATYARLWSEVDVQGIQANGRSAVMIHRDGRPTTFMTIAASQEGIYQLMWVFNPSKITTYLDSRSRSMSALGAPEAQCGTRLHAHQASAADTLGSHLKTGIRRSAAQARPGRGLVNAPAGRGSQDL</sequence>
<dbReference type="InterPro" id="IPR007627">
    <property type="entry name" value="RNA_pol_sigma70_r2"/>
</dbReference>
<feature type="domain" description="RNA polymerase sigma-70 region 2" evidence="7">
    <location>
        <begin position="21"/>
        <end position="78"/>
    </location>
</feature>
<dbReference type="NCBIfam" id="TIGR02957">
    <property type="entry name" value="SigX4"/>
    <property type="match status" value="1"/>
</dbReference>
<keyword evidence="5" id="KW-0804">Transcription</keyword>
<dbReference type="InterPro" id="IPR014303">
    <property type="entry name" value="RNA_pol_sigma-70_ECF"/>
</dbReference>
<dbReference type="SUPFAM" id="SSF88946">
    <property type="entry name" value="Sigma2 domain of RNA polymerase sigma factors"/>
    <property type="match status" value="1"/>
</dbReference>
<accession>A0ABN5IEM6</accession>
<gene>
    <name evidence="9" type="ORF">C4B68_38220</name>
</gene>
<feature type="region of interest" description="Disordered" evidence="6">
    <location>
        <begin position="334"/>
        <end position="358"/>
    </location>
</feature>
<dbReference type="Proteomes" id="UP000238413">
    <property type="component" value="Chromosome"/>
</dbReference>
<organism evidence="9 10">
    <name type="scientific">Streptomyces dengpaensis</name>
    <dbReference type="NCBI Taxonomy" id="2049881"/>
    <lineage>
        <taxon>Bacteria</taxon>
        <taxon>Bacillati</taxon>
        <taxon>Actinomycetota</taxon>
        <taxon>Actinomycetes</taxon>
        <taxon>Kitasatosporales</taxon>
        <taxon>Streptomycetaceae</taxon>
        <taxon>Streptomyces</taxon>
    </lineage>
</organism>
<dbReference type="EMBL" id="CP026652">
    <property type="protein sequence ID" value="AVH61664.1"/>
    <property type="molecule type" value="Genomic_DNA"/>
</dbReference>